<keyword evidence="4" id="KW-0997">Cell inner membrane</keyword>
<evidence type="ECO:0000256" key="4">
    <source>
        <dbReference type="ARBA" id="ARBA00022519"/>
    </source>
</evidence>
<evidence type="ECO:0000313" key="12">
    <source>
        <dbReference type="EMBL" id="GGU61899.1"/>
    </source>
</evidence>
<keyword evidence="7 11" id="KW-1133">Transmembrane helix</keyword>
<evidence type="ECO:0000256" key="5">
    <source>
        <dbReference type="ARBA" id="ARBA00022605"/>
    </source>
</evidence>
<keyword evidence="2" id="KW-0813">Transport</keyword>
<feature type="transmembrane region" description="Helical" evidence="11">
    <location>
        <begin position="285"/>
        <end position="310"/>
    </location>
</feature>
<feature type="region of interest" description="Disordered" evidence="10">
    <location>
        <begin position="1"/>
        <end position="33"/>
    </location>
</feature>
<evidence type="ECO:0000256" key="7">
    <source>
        <dbReference type="ARBA" id="ARBA00022989"/>
    </source>
</evidence>
<name>A0ABQ2V1B4_9PSEU</name>
<dbReference type="PANTHER" id="PTHR37468:SF1">
    <property type="entry name" value="SULFATE TRANSPORTER CYSZ"/>
    <property type="match status" value="1"/>
</dbReference>
<feature type="transmembrane region" description="Helical" evidence="11">
    <location>
        <begin position="245"/>
        <end position="264"/>
    </location>
</feature>
<keyword evidence="8" id="KW-0764">Sulfate transport</keyword>
<evidence type="ECO:0000256" key="3">
    <source>
        <dbReference type="ARBA" id="ARBA00022475"/>
    </source>
</evidence>
<dbReference type="PANTHER" id="PTHR37468">
    <property type="entry name" value="SULFATE TRANSPORTER CYSZ"/>
    <property type="match status" value="1"/>
</dbReference>
<evidence type="ECO:0000256" key="6">
    <source>
        <dbReference type="ARBA" id="ARBA00022692"/>
    </source>
</evidence>
<keyword evidence="5" id="KW-0028">Amino-acid biosynthesis</keyword>
<dbReference type="EMBL" id="BMRE01000035">
    <property type="protein sequence ID" value="GGU61899.1"/>
    <property type="molecule type" value="Genomic_DNA"/>
</dbReference>
<evidence type="ECO:0000256" key="8">
    <source>
        <dbReference type="ARBA" id="ARBA00023032"/>
    </source>
</evidence>
<keyword evidence="9 11" id="KW-0472">Membrane</keyword>
<evidence type="ECO:0000256" key="10">
    <source>
        <dbReference type="SAM" id="MobiDB-lite"/>
    </source>
</evidence>
<keyword evidence="3" id="KW-1003">Cell membrane</keyword>
<organism evidence="12 13">
    <name type="scientific">Lentzea flava</name>
    <dbReference type="NCBI Taxonomy" id="103732"/>
    <lineage>
        <taxon>Bacteria</taxon>
        <taxon>Bacillati</taxon>
        <taxon>Actinomycetota</taxon>
        <taxon>Actinomycetes</taxon>
        <taxon>Pseudonocardiales</taxon>
        <taxon>Pseudonocardiaceae</taxon>
        <taxon>Lentzea</taxon>
    </lineage>
</organism>
<evidence type="ECO:0000313" key="13">
    <source>
        <dbReference type="Proteomes" id="UP000649573"/>
    </source>
</evidence>
<dbReference type="InterPro" id="IPR050480">
    <property type="entry name" value="CysZ-like"/>
</dbReference>
<comment type="subcellular location">
    <subcellularLocation>
        <location evidence="1">Membrane</location>
        <topology evidence="1">Multi-pass membrane protein</topology>
    </subcellularLocation>
</comment>
<dbReference type="InterPro" id="IPR059112">
    <property type="entry name" value="CysZ/EI24"/>
</dbReference>
<comment type="caution">
    <text evidence="12">The sequence shown here is derived from an EMBL/GenBank/DDBJ whole genome shotgun (WGS) entry which is preliminary data.</text>
</comment>
<feature type="transmembrane region" description="Helical" evidence="11">
    <location>
        <begin position="216"/>
        <end position="239"/>
    </location>
</feature>
<reference evidence="13" key="1">
    <citation type="journal article" date="2019" name="Int. J. Syst. Evol. Microbiol.">
        <title>The Global Catalogue of Microorganisms (GCM) 10K type strain sequencing project: providing services to taxonomists for standard genome sequencing and annotation.</title>
        <authorList>
            <consortium name="The Broad Institute Genomics Platform"/>
            <consortium name="The Broad Institute Genome Sequencing Center for Infectious Disease"/>
            <person name="Wu L."/>
            <person name="Ma J."/>
        </authorList>
    </citation>
    <scope>NUCLEOTIDE SEQUENCE [LARGE SCALE GENOMIC DNA]</scope>
    <source>
        <strain evidence="13">JCM 3296</strain>
    </source>
</reference>
<keyword evidence="6 11" id="KW-0812">Transmembrane</keyword>
<evidence type="ECO:0000256" key="1">
    <source>
        <dbReference type="ARBA" id="ARBA00004141"/>
    </source>
</evidence>
<protein>
    <submittedName>
        <fullName evidence="12">Membrane protein</fullName>
    </submittedName>
</protein>
<dbReference type="Proteomes" id="UP000649573">
    <property type="component" value="Unassembled WGS sequence"/>
</dbReference>
<accession>A0ABQ2V1B4</accession>
<feature type="compositionally biased region" description="Polar residues" evidence="10">
    <location>
        <begin position="14"/>
        <end position="23"/>
    </location>
</feature>
<gene>
    <name evidence="12" type="ORF">GCM10010178_62610</name>
</gene>
<sequence length="328" mass="34638">MRAIATTAPGDSAATASRTSFDSQMAGGSTGNGPSGTTTAFLAGLLNLNASLGRIMPVSANSRFLHLNWAGTDYPARVIKDFGAGIALLLRGFKLVFSSPKRVLIGALPAVITAVLMITGWVLLFTHIDSIAGWLTGFADSWSETWRGVVEVAVGISVIAVTLGLSVLLFTAITIMIGGPFYEYIAEEVEDELGGVPGAEQVGWWRGFAVGLRSTIMLVGTSILFAIPLFFCGFIPVVGQTVVPVLAVCINGYLLGIELTGIPFTRRGKSFKQRRQVLATRRAMVLGFAVPTYLLCLIPLAAIVVLPAAMAGGTVLSYRLLTTERPVA</sequence>
<evidence type="ECO:0000256" key="9">
    <source>
        <dbReference type="ARBA" id="ARBA00023136"/>
    </source>
</evidence>
<evidence type="ECO:0000256" key="11">
    <source>
        <dbReference type="SAM" id="Phobius"/>
    </source>
</evidence>
<feature type="transmembrane region" description="Helical" evidence="11">
    <location>
        <begin position="148"/>
        <end position="177"/>
    </location>
</feature>
<keyword evidence="13" id="KW-1185">Reference proteome</keyword>
<evidence type="ECO:0000256" key="2">
    <source>
        <dbReference type="ARBA" id="ARBA00022448"/>
    </source>
</evidence>
<dbReference type="Pfam" id="PF07264">
    <property type="entry name" value="EI24"/>
    <property type="match status" value="1"/>
</dbReference>
<proteinExistence type="predicted"/>
<feature type="transmembrane region" description="Helical" evidence="11">
    <location>
        <begin position="103"/>
        <end position="128"/>
    </location>
</feature>